<protein>
    <submittedName>
        <fullName evidence="2">Uncharacterized protein</fullName>
    </submittedName>
</protein>
<keyword evidence="1" id="KW-1133">Transmembrane helix</keyword>
<keyword evidence="3" id="KW-1185">Reference proteome</keyword>
<accession>Q0W6N8</accession>
<dbReference type="AlphaFoldDB" id="Q0W6N8"/>
<dbReference type="Proteomes" id="UP000000663">
    <property type="component" value="Chromosome"/>
</dbReference>
<dbReference type="GeneID" id="5144574"/>
<evidence type="ECO:0000313" key="3">
    <source>
        <dbReference type="Proteomes" id="UP000000663"/>
    </source>
</evidence>
<feature type="transmembrane region" description="Helical" evidence="1">
    <location>
        <begin position="20"/>
        <end position="44"/>
    </location>
</feature>
<dbReference type="OrthoDB" id="115763at2157"/>
<dbReference type="STRING" id="351160.RCIX539"/>
<organism evidence="2 3">
    <name type="scientific">Methanocella arvoryzae (strain DSM 22066 / NBRC 105507 / MRE50)</name>
    <dbReference type="NCBI Taxonomy" id="351160"/>
    <lineage>
        <taxon>Archaea</taxon>
        <taxon>Methanobacteriati</taxon>
        <taxon>Methanobacteriota</taxon>
        <taxon>Stenosarchaea group</taxon>
        <taxon>Methanomicrobia</taxon>
        <taxon>Methanocellales</taxon>
        <taxon>Methanocellaceae</taxon>
        <taxon>Methanocella</taxon>
    </lineage>
</organism>
<keyword evidence="1" id="KW-0472">Membrane</keyword>
<evidence type="ECO:0000256" key="1">
    <source>
        <dbReference type="SAM" id="Phobius"/>
    </source>
</evidence>
<sequence>MKLPEWDDLSSLEKGALTMATIIVGALLVVTGLYCLMIVSMVYWGTTNQIPGKYTYTVTIQDLNSCTSDGGVEILVPIPYVNGQQVFSDEELNDTCRDWRCAVKMTDYGKMLSITCPNETLYNFGVRYTKNANNLIPASSARDVFPGPYTGTISQNSALFDRELTAYESSTRHAPAYKNWINYSDPDGWAIGNTTVAINGKIWKPEKRKSIVVDMYFEALGPVPDGCQPPQYLFCSYAEMEQTNNSTYSPVVLSYGPF</sequence>
<name>Q0W6N8_METAR</name>
<reference evidence="2 3" key="1">
    <citation type="journal article" date="2006" name="Science">
        <title>Genome of rice cluster I archaea -- the key methane producers in the rice rhizosphere.</title>
        <authorList>
            <person name="Erkel C."/>
            <person name="Kube M."/>
            <person name="Reinhardt R."/>
            <person name="Liesack W."/>
        </authorList>
    </citation>
    <scope>NUCLEOTIDE SEQUENCE [LARGE SCALE GENOMIC DNA]</scope>
    <source>
        <strain evidence="3">DSM 22066 / NBRC 105507 / MRE50</strain>
    </source>
</reference>
<dbReference type="eggNOG" id="arCOG03974">
    <property type="taxonomic scope" value="Archaea"/>
</dbReference>
<keyword evidence="1" id="KW-0812">Transmembrane</keyword>
<dbReference type="RefSeq" id="WP_012036550.1">
    <property type="nucleotide sequence ID" value="NC_009464.1"/>
</dbReference>
<gene>
    <name evidence="2" type="ORF">RCIX539</name>
</gene>
<evidence type="ECO:0000313" key="2">
    <source>
        <dbReference type="EMBL" id="CAJ35955.1"/>
    </source>
</evidence>
<proteinExistence type="predicted"/>
<dbReference type="KEGG" id="rci:RCIX539"/>
<dbReference type="EMBL" id="AM114193">
    <property type="protein sequence ID" value="CAJ35955.1"/>
    <property type="molecule type" value="Genomic_DNA"/>
</dbReference>